<keyword evidence="5" id="KW-1185">Reference proteome</keyword>
<evidence type="ECO:0000256" key="2">
    <source>
        <dbReference type="SAM" id="Coils"/>
    </source>
</evidence>
<keyword evidence="1" id="KW-0227">DNA damage</keyword>
<dbReference type="InterPro" id="IPR010285">
    <property type="entry name" value="DNA_helicase_pif1-like_DEAD"/>
</dbReference>
<dbReference type="InterPro" id="IPR027417">
    <property type="entry name" value="P-loop_NTPase"/>
</dbReference>
<dbReference type="PANTHER" id="PTHR10492:SF96">
    <property type="entry name" value="ATP-DEPENDENT DNA HELICASE"/>
    <property type="match status" value="1"/>
</dbReference>
<evidence type="ECO:0000313" key="4">
    <source>
        <dbReference type="EMBL" id="CAI9283388.1"/>
    </source>
</evidence>
<evidence type="ECO:0000256" key="1">
    <source>
        <dbReference type="RuleBase" id="RU363044"/>
    </source>
</evidence>
<accession>A0AA35YZZ0</accession>
<feature type="domain" description="DNA helicase Pif1-like DEAD-box helicase" evidence="3">
    <location>
        <begin position="147"/>
        <end position="242"/>
    </location>
</feature>
<evidence type="ECO:0000313" key="5">
    <source>
        <dbReference type="Proteomes" id="UP001177003"/>
    </source>
</evidence>
<dbReference type="Pfam" id="PF05970">
    <property type="entry name" value="PIF1"/>
    <property type="match status" value="1"/>
</dbReference>
<reference evidence="4" key="1">
    <citation type="submission" date="2023-04" db="EMBL/GenBank/DDBJ databases">
        <authorList>
            <person name="Vijverberg K."/>
            <person name="Xiong W."/>
            <person name="Schranz E."/>
        </authorList>
    </citation>
    <scope>NUCLEOTIDE SEQUENCE</scope>
</reference>
<evidence type="ECO:0000259" key="3">
    <source>
        <dbReference type="Pfam" id="PF05970"/>
    </source>
</evidence>
<gene>
    <name evidence="4" type="ORF">LSALG_LOCUS22987</name>
</gene>
<dbReference type="Gene3D" id="3.40.50.300">
    <property type="entry name" value="P-loop containing nucleotide triphosphate hydrolases"/>
    <property type="match status" value="1"/>
</dbReference>
<comment type="catalytic activity">
    <reaction evidence="1">
        <text>ATP + H2O = ADP + phosphate + H(+)</text>
        <dbReference type="Rhea" id="RHEA:13065"/>
        <dbReference type="ChEBI" id="CHEBI:15377"/>
        <dbReference type="ChEBI" id="CHEBI:15378"/>
        <dbReference type="ChEBI" id="CHEBI:30616"/>
        <dbReference type="ChEBI" id="CHEBI:43474"/>
        <dbReference type="ChEBI" id="CHEBI:456216"/>
        <dbReference type="EC" id="5.6.2.3"/>
    </reaction>
</comment>
<keyword evidence="1" id="KW-0234">DNA repair</keyword>
<dbReference type="PANTHER" id="PTHR10492">
    <property type="match status" value="1"/>
</dbReference>
<feature type="coiled-coil region" evidence="2">
    <location>
        <begin position="127"/>
        <end position="154"/>
    </location>
</feature>
<keyword evidence="2" id="KW-0175">Coiled coil</keyword>
<dbReference type="GO" id="GO:0005524">
    <property type="term" value="F:ATP binding"/>
    <property type="evidence" value="ECO:0007669"/>
    <property type="project" value="UniProtKB-KW"/>
</dbReference>
<organism evidence="4 5">
    <name type="scientific">Lactuca saligna</name>
    <name type="common">Willowleaf lettuce</name>
    <dbReference type="NCBI Taxonomy" id="75948"/>
    <lineage>
        <taxon>Eukaryota</taxon>
        <taxon>Viridiplantae</taxon>
        <taxon>Streptophyta</taxon>
        <taxon>Embryophyta</taxon>
        <taxon>Tracheophyta</taxon>
        <taxon>Spermatophyta</taxon>
        <taxon>Magnoliopsida</taxon>
        <taxon>eudicotyledons</taxon>
        <taxon>Gunneridae</taxon>
        <taxon>Pentapetalae</taxon>
        <taxon>asterids</taxon>
        <taxon>campanulids</taxon>
        <taxon>Asterales</taxon>
        <taxon>Asteraceae</taxon>
        <taxon>Cichorioideae</taxon>
        <taxon>Cichorieae</taxon>
        <taxon>Lactucinae</taxon>
        <taxon>Lactuca</taxon>
    </lineage>
</organism>
<dbReference type="SUPFAM" id="SSF52540">
    <property type="entry name" value="P-loop containing nucleoside triphosphate hydrolases"/>
    <property type="match status" value="1"/>
</dbReference>
<dbReference type="EC" id="5.6.2.3" evidence="1"/>
<comment type="similarity">
    <text evidence="1">Belongs to the helicase family.</text>
</comment>
<name>A0AA35YZZ0_LACSI</name>
<dbReference type="GO" id="GO:0016787">
    <property type="term" value="F:hydrolase activity"/>
    <property type="evidence" value="ECO:0007669"/>
    <property type="project" value="UniProtKB-KW"/>
</dbReference>
<keyword evidence="1" id="KW-0347">Helicase</keyword>
<sequence>MVGRLVFVHPTSGELFYLRMLLCHQKGCTSFKDLRIVAGIVYPTFRVACNALQLIGDDVEWLTCFTEAAMWATASQLRSLFCHLLIFCKVSNPLSAKSAVPSKSMSDFGLPVPSLDVTGVLRNRLLLEEMSYDKEQLRQQHNNLIRKLNHHQRLVYNNVVSSIDNNRHVLIFVYGHGGTGKTFLWTTILSHLRSIGNIALAVVASGIASLLLPPGTTAHSIKILIDLKNKKSCDIKKVPSLAIFYNKQHSYYGTKHQ</sequence>
<keyword evidence="1" id="KW-0547">Nucleotide-binding</keyword>
<dbReference type="GO" id="GO:0006310">
    <property type="term" value="P:DNA recombination"/>
    <property type="evidence" value="ECO:0007669"/>
    <property type="project" value="UniProtKB-KW"/>
</dbReference>
<dbReference type="AlphaFoldDB" id="A0AA35YZZ0"/>
<dbReference type="Proteomes" id="UP001177003">
    <property type="component" value="Chromosome 4"/>
</dbReference>
<proteinExistence type="inferred from homology"/>
<keyword evidence="1" id="KW-0067">ATP-binding</keyword>
<comment type="cofactor">
    <cofactor evidence="1">
        <name>Mg(2+)</name>
        <dbReference type="ChEBI" id="CHEBI:18420"/>
    </cofactor>
</comment>
<keyword evidence="1" id="KW-0378">Hydrolase</keyword>
<protein>
    <recommendedName>
        <fullName evidence="1">ATP-dependent DNA helicase</fullName>
        <ecNumber evidence="1">5.6.2.3</ecNumber>
    </recommendedName>
</protein>
<dbReference type="GO" id="GO:0006281">
    <property type="term" value="P:DNA repair"/>
    <property type="evidence" value="ECO:0007669"/>
    <property type="project" value="UniProtKB-KW"/>
</dbReference>
<dbReference type="GO" id="GO:0000723">
    <property type="term" value="P:telomere maintenance"/>
    <property type="evidence" value="ECO:0007669"/>
    <property type="project" value="InterPro"/>
</dbReference>
<dbReference type="GO" id="GO:0043139">
    <property type="term" value="F:5'-3' DNA helicase activity"/>
    <property type="evidence" value="ECO:0007669"/>
    <property type="project" value="UniProtKB-EC"/>
</dbReference>
<dbReference type="EMBL" id="OX465080">
    <property type="protein sequence ID" value="CAI9283388.1"/>
    <property type="molecule type" value="Genomic_DNA"/>
</dbReference>
<keyword evidence="1" id="KW-0233">DNA recombination</keyword>